<feature type="repeat" description="TPR" evidence="2">
    <location>
        <begin position="215"/>
        <end position="248"/>
    </location>
</feature>
<reference evidence="5 6" key="1">
    <citation type="journal article" date="2013" name="Genome Biol. Evol.">
        <title>Sequence context of indel mutations and their effect on protein evolution in a bacterial endosymbiont.</title>
        <authorList>
            <person name="Williams L.E."/>
            <person name="Wernegreen J.J."/>
        </authorList>
    </citation>
    <scope>NUCLEOTIDE SEQUENCE [LARGE SCALE GENOMIC DNA]</scope>
    <source>
        <strain evidence="5 6">640</strain>
    </source>
</reference>
<evidence type="ECO:0000313" key="6">
    <source>
        <dbReference type="Proteomes" id="UP000011067"/>
    </source>
</evidence>
<comment type="subcellular location">
    <subcellularLocation>
        <location evidence="1">Periplasm</location>
    </subcellularLocation>
</comment>
<keyword evidence="3" id="KW-1133">Transmembrane helix</keyword>
<keyword evidence="1" id="KW-0131">Cell cycle</keyword>
<dbReference type="EMBL" id="CP003903">
    <property type="protein sequence ID" value="AGC03618.1"/>
    <property type="molecule type" value="Genomic_DNA"/>
</dbReference>
<proteinExistence type="inferred from homology"/>
<dbReference type="InterPro" id="IPR034706">
    <property type="entry name" value="CpoB"/>
</dbReference>
<evidence type="ECO:0000313" key="5">
    <source>
        <dbReference type="EMBL" id="AGC03618.1"/>
    </source>
</evidence>
<dbReference type="InterPro" id="IPR014162">
    <property type="entry name" value="CpoB_C"/>
</dbReference>
<keyword evidence="1" id="KW-0732">Signal</keyword>
<comment type="similarity">
    <text evidence="1">Belongs to the CpoB family.</text>
</comment>
<dbReference type="HAMAP" id="MF_02066">
    <property type="entry name" value="CpoB"/>
    <property type="match status" value="1"/>
</dbReference>
<dbReference type="InterPro" id="IPR032519">
    <property type="entry name" value="YbgF_tri"/>
</dbReference>
<keyword evidence="1" id="KW-0132">Cell division</keyword>
<feature type="repeat" description="TPR" evidence="2">
    <location>
        <begin position="178"/>
        <end position="211"/>
    </location>
</feature>
<keyword evidence="1" id="KW-0574">Periplasm</keyword>
<dbReference type="InterPro" id="IPR011990">
    <property type="entry name" value="TPR-like_helical_dom_sf"/>
</dbReference>
<keyword evidence="2" id="KW-0802">TPR repeat</keyword>
<name>A0ABM5NDG0_9ENTR</name>
<dbReference type="InterPro" id="IPR019734">
    <property type="entry name" value="TPR_rpt"/>
</dbReference>
<dbReference type="Gene3D" id="1.25.40.10">
    <property type="entry name" value="Tetratricopeptide repeat domain"/>
    <property type="match status" value="1"/>
</dbReference>
<evidence type="ECO:0000259" key="4">
    <source>
        <dbReference type="Pfam" id="PF16331"/>
    </source>
</evidence>
<dbReference type="Pfam" id="PF13174">
    <property type="entry name" value="TPR_6"/>
    <property type="match status" value="3"/>
</dbReference>
<evidence type="ECO:0000256" key="3">
    <source>
        <dbReference type="SAM" id="Phobius"/>
    </source>
</evidence>
<comment type="function">
    <text evidence="1">Mediates coordination of peptidoglycan synthesis and outer membrane constriction during cell division.</text>
</comment>
<evidence type="ECO:0000256" key="1">
    <source>
        <dbReference type="HAMAP-Rule" id="MF_02066"/>
    </source>
</evidence>
<dbReference type="PROSITE" id="PS50005">
    <property type="entry name" value="TPR"/>
    <property type="match status" value="2"/>
</dbReference>
<protein>
    <recommendedName>
        <fullName evidence="1">Cell division coordinator CpoB</fullName>
    </recommendedName>
</protein>
<gene>
    <name evidence="5" type="primary">ybgF</name>
    <name evidence="1" type="synonym">cpoB</name>
    <name evidence="5" type="ORF">BCHRO640_359</name>
</gene>
<organism evidence="5 6">
    <name type="scientific">Candidatus Blochmanniella chromaiodes str. 640</name>
    <dbReference type="NCBI Taxonomy" id="1240471"/>
    <lineage>
        <taxon>Bacteria</taxon>
        <taxon>Pseudomonadati</taxon>
        <taxon>Pseudomonadota</taxon>
        <taxon>Gammaproteobacteria</taxon>
        <taxon>Enterobacterales</taxon>
        <taxon>Enterobacteriaceae</taxon>
        <taxon>ant endosymbionts</taxon>
        <taxon>Candidatus Blochmanniella</taxon>
    </lineage>
</organism>
<keyword evidence="6" id="KW-1185">Reference proteome</keyword>
<keyword evidence="3" id="KW-0812">Transmembrane</keyword>
<evidence type="ECO:0000256" key="2">
    <source>
        <dbReference type="PROSITE-ProRule" id="PRU00339"/>
    </source>
</evidence>
<sequence length="262" mass="30472">MIKYILFLCKLNIIIIMMIYFNITNNNIVYAKDVNHKIDTNQRINQLHQIYDAHSQCLIQMQQQLAENQRDIDILRGHIQDMQHHISEIINNQSASPQHTNNISNKHNNIHYSNNIPDKLSSHSNIQKPKKTNNAMIIDVDTAYKQAVSLVLEKKQYNQAIEAFQNFIRNHPESIYQSNSHYWLGQLYYNKGNKHDAARHFALVVKNYPKSLKASDALLKIGIIMQETEQKDKAKTIYKKVGKLYPNSNAAKQAQKRLIHLS</sequence>
<feature type="transmembrane region" description="Helical" evidence="3">
    <location>
        <begin position="5"/>
        <end position="23"/>
    </location>
</feature>
<dbReference type="RefSeq" id="WP_015344603.1">
    <property type="nucleotide sequence ID" value="NC_020075.1"/>
</dbReference>
<dbReference type="SUPFAM" id="SSF48452">
    <property type="entry name" value="TPR-like"/>
    <property type="match status" value="1"/>
</dbReference>
<dbReference type="Gene3D" id="1.20.5.110">
    <property type="match status" value="1"/>
</dbReference>
<dbReference type="Proteomes" id="UP000011067">
    <property type="component" value="Chromosome"/>
</dbReference>
<dbReference type="Pfam" id="PF16331">
    <property type="entry name" value="TolA_bind_tri"/>
    <property type="match status" value="1"/>
</dbReference>
<dbReference type="NCBIfam" id="TIGR02795">
    <property type="entry name" value="tol_pal_ybgF"/>
    <property type="match status" value="1"/>
</dbReference>
<accession>A0ABM5NDG0</accession>
<feature type="domain" description="YbgF trimerisation" evidence="4">
    <location>
        <begin position="40"/>
        <end position="105"/>
    </location>
</feature>
<keyword evidence="3" id="KW-0472">Membrane</keyword>